<dbReference type="GO" id="GO:0046872">
    <property type="term" value="F:metal ion binding"/>
    <property type="evidence" value="ECO:0007669"/>
    <property type="project" value="UniProtKB-KW"/>
</dbReference>
<dbReference type="Pfam" id="PF00270">
    <property type="entry name" value="DEAD"/>
    <property type="match status" value="1"/>
</dbReference>
<evidence type="ECO:0000256" key="3">
    <source>
        <dbReference type="ARBA" id="ARBA00022722"/>
    </source>
</evidence>
<dbReference type="SUPFAM" id="SSF109604">
    <property type="entry name" value="HD-domain/PDEase-like"/>
    <property type="match status" value="1"/>
</dbReference>
<comment type="similarity">
    <text evidence="1">In the N-terminal section; belongs to the CRISPR-associated nuclease Cas3-HD family.</text>
</comment>
<protein>
    <submittedName>
        <fullName evidence="12">CRISPR-associated helicase, Cas3 family</fullName>
    </submittedName>
</protein>
<feature type="domain" description="HD Cas3-type" evidence="11">
    <location>
        <begin position="12"/>
        <end position="179"/>
    </location>
</feature>
<dbReference type="InterPro" id="IPR038257">
    <property type="entry name" value="CRISPR-assoc_Cas3_HD_sf"/>
</dbReference>
<dbReference type="GO" id="GO:0003676">
    <property type="term" value="F:nucleic acid binding"/>
    <property type="evidence" value="ECO:0007669"/>
    <property type="project" value="InterPro"/>
</dbReference>
<keyword evidence="5" id="KW-0547">Nucleotide-binding</keyword>
<dbReference type="GO" id="GO:0004518">
    <property type="term" value="F:nuclease activity"/>
    <property type="evidence" value="ECO:0007669"/>
    <property type="project" value="UniProtKB-KW"/>
</dbReference>
<dbReference type="Pfam" id="PF01966">
    <property type="entry name" value="HD"/>
    <property type="match status" value="1"/>
</dbReference>
<proteinExistence type="inferred from homology"/>
<reference evidence="12 13" key="1">
    <citation type="submission" date="2006-03" db="EMBL/GenBank/DDBJ databases">
        <title>Complete sequence of Methylobacillus flagellatus KT.</title>
        <authorList>
            <consortium name="US DOE Joint Genome Institute"/>
            <person name="Copeland A."/>
            <person name="Lucas S."/>
            <person name="Lapidus A."/>
            <person name="Barry K."/>
            <person name="Detter J.C."/>
            <person name="Glavina del Rio T."/>
            <person name="Hammon N."/>
            <person name="Israni S."/>
            <person name="Dalin E."/>
            <person name="Tice H."/>
            <person name="Pitluck S."/>
            <person name="Brettin T."/>
            <person name="Bruce D."/>
            <person name="Han C."/>
            <person name="Tapia R."/>
            <person name="Saunders E."/>
            <person name="Gilna P."/>
            <person name="Schmutz J."/>
            <person name="Larimer F."/>
            <person name="Land M."/>
            <person name="Kyrpides N."/>
            <person name="Anderson I."/>
            <person name="Richardson P."/>
        </authorList>
    </citation>
    <scope>NUCLEOTIDE SEQUENCE [LARGE SCALE GENOMIC DNA]</scope>
    <source>
        <strain evidence="13">KT / ATCC 51484 / DSM 6875</strain>
    </source>
</reference>
<accession>Q1H3R6</accession>
<dbReference type="NCBIfam" id="TIGR01596">
    <property type="entry name" value="cas3_HD"/>
    <property type="match status" value="1"/>
</dbReference>
<dbReference type="RefSeq" id="WP_011478968.1">
    <property type="nucleotide sequence ID" value="NC_007947.1"/>
</dbReference>
<evidence type="ECO:0000259" key="10">
    <source>
        <dbReference type="PROSITE" id="PS51192"/>
    </source>
</evidence>
<evidence type="ECO:0000256" key="8">
    <source>
        <dbReference type="ARBA" id="ARBA00022840"/>
    </source>
</evidence>
<dbReference type="InterPro" id="IPR011545">
    <property type="entry name" value="DEAD/DEAH_box_helicase_dom"/>
</dbReference>
<dbReference type="CDD" id="cd09641">
    <property type="entry name" value="Cas3''_I"/>
    <property type="match status" value="1"/>
</dbReference>
<dbReference type="HOGENOM" id="CLU_010123_0_0_4"/>
<dbReference type="InterPro" id="IPR006483">
    <property type="entry name" value="CRISPR-assoc_Cas3_HD"/>
</dbReference>
<evidence type="ECO:0000256" key="7">
    <source>
        <dbReference type="ARBA" id="ARBA00022806"/>
    </source>
</evidence>
<dbReference type="GO" id="GO:0005524">
    <property type="term" value="F:ATP binding"/>
    <property type="evidence" value="ECO:0007669"/>
    <property type="project" value="UniProtKB-KW"/>
</dbReference>
<evidence type="ECO:0000256" key="4">
    <source>
        <dbReference type="ARBA" id="ARBA00022723"/>
    </source>
</evidence>
<dbReference type="GO" id="GO:0004386">
    <property type="term" value="F:helicase activity"/>
    <property type="evidence" value="ECO:0007669"/>
    <property type="project" value="UniProtKB-KW"/>
</dbReference>
<keyword evidence="8" id="KW-0067">ATP-binding</keyword>
<evidence type="ECO:0000259" key="11">
    <source>
        <dbReference type="PROSITE" id="PS51643"/>
    </source>
</evidence>
<organism evidence="12 13">
    <name type="scientific">Methylobacillus flagellatus (strain ATCC 51484 / DSM 6875 / VKM B-1610 / KT)</name>
    <dbReference type="NCBI Taxonomy" id="265072"/>
    <lineage>
        <taxon>Bacteria</taxon>
        <taxon>Pseudomonadati</taxon>
        <taxon>Pseudomonadota</taxon>
        <taxon>Betaproteobacteria</taxon>
        <taxon>Nitrosomonadales</taxon>
        <taxon>Methylophilaceae</taxon>
        <taxon>Methylobacillus</taxon>
    </lineage>
</organism>
<keyword evidence="4" id="KW-0479">Metal-binding</keyword>
<dbReference type="AlphaFoldDB" id="Q1H3R6"/>
<dbReference type="InterPro" id="IPR027417">
    <property type="entry name" value="P-loop_NTPase"/>
</dbReference>
<evidence type="ECO:0000313" key="13">
    <source>
        <dbReference type="Proteomes" id="UP000002440"/>
    </source>
</evidence>
<dbReference type="InterPro" id="IPR054712">
    <property type="entry name" value="Cas3-like_dom"/>
</dbReference>
<dbReference type="SUPFAM" id="SSF52540">
    <property type="entry name" value="P-loop containing nucleoside triphosphate hydrolases"/>
    <property type="match status" value="1"/>
</dbReference>
<dbReference type="STRING" id="265072.Mfla_0601"/>
<keyword evidence="3" id="KW-0540">Nuclease</keyword>
<evidence type="ECO:0000256" key="2">
    <source>
        <dbReference type="ARBA" id="ARBA00009046"/>
    </source>
</evidence>
<feature type="domain" description="Helicase ATP-binding" evidence="10">
    <location>
        <begin position="238"/>
        <end position="425"/>
    </location>
</feature>
<dbReference type="GO" id="GO:0016787">
    <property type="term" value="F:hydrolase activity"/>
    <property type="evidence" value="ECO:0007669"/>
    <property type="project" value="UniProtKB-KW"/>
</dbReference>
<dbReference type="NCBIfam" id="TIGR01587">
    <property type="entry name" value="cas3_core"/>
    <property type="match status" value="1"/>
</dbReference>
<keyword evidence="7" id="KW-0347">Helicase</keyword>
<dbReference type="eggNOG" id="COG1713">
    <property type="taxonomic scope" value="Bacteria"/>
</dbReference>
<dbReference type="GO" id="GO:0051607">
    <property type="term" value="P:defense response to virus"/>
    <property type="evidence" value="ECO:0007669"/>
    <property type="project" value="UniProtKB-KW"/>
</dbReference>
<sequence>MAYFAHSGIAEDLSDGQRLADHLHAVAKLARESATWFGWQDWAYIAGLLHDLGKYCPEFQARLHGSLKRVDHATAGAKQSVERWGKSGKLLAYCIAGHHTGLANGREGGQDRYALDKRLSTEYGKQLPVLDPVWQEELSLPEHLPMAEFIWHQSPAQAGLQLALLTRMIFSCLIDADRTDTRRHYDKLDGKQVTTHSLPTLEQLREALDATLDCFKAVPAPEGSVNQLRQEILGHARSQALQKPGLFSLTVPTGGGKTYTSMAFALDHAIAHGMRRVIYVIPFTSIIEQNAKVLREAFGPLGDDAVLEHHSAFDASKLPTQTARDHLKQAMESWNKPVVVTTAVQFFESLFSDRPSQCRKLHNIAGSVVILDEAQVLPLKLLRPIMAVIDELARNYKCSVVLCTATQPALKKDQGFINGFDGVREIVPVPEALFKKFKRTEVKSIGLQQDEDLVRHLTEREQVLMIVNNRRHARALYDAVAHLPEAMHLTTLMCARHRSQVLARVRLNLRDGKPCRLISTSLIEAGVDVDFPCVMRAEAGLDSIAQAAGRCNREGRRSPEQSEVLVFQSPEWKAPPELDQLAGNMREVMRNHAGDLLAPEALTMYFKGVYWAQGAELDSKRLLEIHREHARDFSFPFQDIARDFCMIEAHMKPVIVPFDDEARELIDALPHAEHIGGIARKLQQYLVQVPEKSFAELVKSGSVQAIAPEVLGDQFWRLVNESLYDAEAGLSFDNPFYIKAENLAI</sequence>
<dbReference type="InterPro" id="IPR006474">
    <property type="entry name" value="Helicase_Cas3_CRISPR-ass_core"/>
</dbReference>
<dbReference type="KEGG" id="mfa:Mfla_0601"/>
<keyword evidence="9" id="KW-0051">Antiviral defense</keyword>
<dbReference type="EMBL" id="CP000284">
    <property type="protein sequence ID" value="ABE48871.1"/>
    <property type="molecule type" value="Genomic_DNA"/>
</dbReference>
<dbReference type="PROSITE" id="PS51643">
    <property type="entry name" value="HD_CAS3"/>
    <property type="match status" value="1"/>
</dbReference>
<evidence type="ECO:0000256" key="5">
    <source>
        <dbReference type="ARBA" id="ARBA00022741"/>
    </source>
</evidence>
<name>Q1H3R6_METFK</name>
<dbReference type="PROSITE" id="PS51192">
    <property type="entry name" value="HELICASE_ATP_BIND_1"/>
    <property type="match status" value="1"/>
</dbReference>
<keyword evidence="6" id="KW-0378">Hydrolase</keyword>
<gene>
    <name evidence="12" type="ordered locus">Mfla_0601</name>
</gene>
<comment type="similarity">
    <text evidence="2">In the central section; belongs to the CRISPR-associated helicase Cas3 family.</text>
</comment>
<dbReference type="Proteomes" id="UP000002440">
    <property type="component" value="Chromosome"/>
</dbReference>
<dbReference type="CDD" id="cd17930">
    <property type="entry name" value="DEXHc_cas3"/>
    <property type="match status" value="1"/>
</dbReference>
<evidence type="ECO:0000313" key="12">
    <source>
        <dbReference type="EMBL" id="ABE48871.1"/>
    </source>
</evidence>
<dbReference type="eggNOG" id="COG1203">
    <property type="taxonomic scope" value="Bacteria"/>
</dbReference>
<dbReference type="SMART" id="SM00471">
    <property type="entry name" value="HDc"/>
    <property type="match status" value="1"/>
</dbReference>
<dbReference type="SMART" id="SM00487">
    <property type="entry name" value="DEXDc"/>
    <property type="match status" value="1"/>
</dbReference>
<dbReference type="Gene3D" id="1.10.3210.30">
    <property type="match status" value="1"/>
</dbReference>
<dbReference type="Gene3D" id="3.40.50.300">
    <property type="entry name" value="P-loop containing nucleotide triphosphate hydrolases"/>
    <property type="match status" value="2"/>
</dbReference>
<evidence type="ECO:0000256" key="9">
    <source>
        <dbReference type="ARBA" id="ARBA00023118"/>
    </source>
</evidence>
<keyword evidence="13" id="KW-1185">Reference proteome</keyword>
<dbReference type="OrthoDB" id="9810236at2"/>
<dbReference type="InterPro" id="IPR014001">
    <property type="entry name" value="Helicase_ATP-bd"/>
</dbReference>
<dbReference type="InterPro" id="IPR006674">
    <property type="entry name" value="HD_domain"/>
</dbReference>
<dbReference type="Pfam" id="PF22590">
    <property type="entry name" value="Cas3-like_C_2"/>
    <property type="match status" value="1"/>
</dbReference>
<evidence type="ECO:0000256" key="1">
    <source>
        <dbReference type="ARBA" id="ARBA00006847"/>
    </source>
</evidence>
<evidence type="ECO:0000256" key="6">
    <source>
        <dbReference type="ARBA" id="ARBA00022801"/>
    </source>
</evidence>
<dbReference type="InterPro" id="IPR003607">
    <property type="entry name" value="HD/PDEase_dom"/>
</dbReference>